<accession>A0A158BRL9</accession>
<sequence length="467" mass="49096">MLNRAVILISVCAGYFVLIACTGYFVRRHAANSKAFVTGGKHFSPKVIAALLVSESIGTSITVGTAQTGFERGLTAAWVVIALAIGFLLLGWTLVERYRSTGLHTISAILEQNYGRSVRYGASVMTIFSLSIVTVALYAAGGALLGAILGLGHVTATLIVGAVAIFFVTIGGFRSVVYTNTLNAILKYVGVVLALAFALSASGGYSRLQVALPAHMFDVMDVGISKIIAWVLAGSGAMFASQYVIQGVVTVADARAAKRACYYASAMLVPFGIGVALIGLCSAHLYPGIRSIDAFPAVIAHMPAFAASIVVIGLAGALFGGISAATVASSTLLLRDFYELRRAGTVDEKRSLRFIRIATIVMGILPLILALFASKILLIAFLGKALRGTLAVLIVLCFYAPKFGTSRGALAGIVLSTVSTTAWFVAGNPFGIDSSYFAFVSPLVTMTVSHLHRQIGQRRRPPTQSLL</sequence>
<dbReference type="Pfam" id="PF00474">
    <property type="entry name" value="SSF"/>
    <property type="match status" value="1"/>
</dbReference>
<dbReference type="PANTHER" id="PTHR48086:SF7">
    <property type="entry name" value="SODIUM-SOLUTE SYMPORTER-RELATED"/>
    <property type="match status" value="1"/>
</dbReference>
<comment type="caution">
    <text evidence="9">The sequence shown here is derived from an EMBL/GenBank/DDBJ whole genome shotgun (WGS) entry which is preliminary data.</text>
</comment>
<reference evidence="9" key="1">
    <citation type="submission" date="2016-01" db="EMBL/GenBank/DDBJ databases">
        <authorList>
            <person name="Peeters C."/>
        </authorList>
    </citation>
    <scope>NUCLEOTIDE SEQUENCE</scope>
    <source>
        <strain evidence="9">LMG 29322</strain>
    </source>
</reference>
<evidence type="ECO:0000313" key="9">
    <source>
        <dbReference type="EMBL" id="SAK72749.1"/>
    </source>
</evidence>
<feature type="transmembrane region" description="Helical" evidence="8">
    <location>
        <begin position="379"/>
        <end position="401"/>
    </location>
</feature>
<feature type="transmembrane region" description="Helical" evidence="8">
    <location>
        <begin position="47"/>
        <end position="70"/>
    </location>
</feature>
<dbReference type="GO" id="GO:0022857">
    <property type="term" value="F:transmembrane transporter activity"/>
    <property type="evidence" value="ECO:0007669"/>
    <property type="project" value="InterPro"/>
</dbReference>
<keyword evidence="6 8" id="KW-0472">Membrane</keyword>
<gene>
    <name evidence="9" type="ORF">AWB79_04119</name>
</gene>
<feature type="transmembrane region" description="Helical" evidence="8">
    <location>
        <begin position="76"/>
        <end position="95"/>
    </location>
</feature>
<dbReference type="InterPro" id="IPR038377">
    <property type="entry name" value="Na/Glc_symporter_sf"/>
</dbReference>
<keyword evidence="4 8" id="KW-0812">Transmembrane</keyword>
<dbReference type="InterPro" id="IPR050277">
    <property type="entry name" value="Sodium:Solute_Symporter"/>
</dbReference>
<keyword evidence="10" id="KW-1185">Reference proteome</keyword>
<comment type="subcellular location">
    <subcellularLocation>
        <location evidence="1">Membrane</location>
        <topology evidence="1">Multi-pass membrane protein</topology>
    </subcellularLocation>
</comment>
<dbReference type="PROSITE" id="PS50283">
    <property type="entry name" value="NA_SOLUT_SYMP_3"/>
    <property type="match status" value="1"/>
</dbReference>
<dbReference type="AlphaFoldDB" id="A0A158BRL9"/>
<proteinExistence type="inferred from homology"/>
<dbReference type="PANTHER" id="PTHR48086">
    <property type="entry name" value="SODIUM/PROLINE SYMPORTER-RELATED"/>
    <property type="match status" value="1"/>
</dbReference>
<evidence type="ECO:0000256" key="8">
    <source>
        <dbReference type="SAM" id="Phobius"/>
    </source>
</evidence>
<dbReference type="PROSITE" id="PS51257">
    <property type="entry name" value="PROKAR_LIPOPROTEIN"/>
    <property type="match status" value="1"/>
</dbReference>
<evidence type="ECO:0000256" key="3">
    <source>
        <dbReference type="ARBA" id="ARBA00022448"/>
    </source>
</evidence>
<dbReference type="GO" id="GO:0005886">
    <property type="term" value="C:plasma membrane"/>
    <property type="evidence" value="ECO:0007669"/>
    <property type="project" value="TreeGrafter"/>
</dbReference>
<feature type="transmembrane region" description="Helical" evidence="8">
    <location>
        <begin position="185"/>
        <end position="207"/>
    </location>
</feature>
<dbReference type="InterPro" id="IPR001734">
    <property type="entry name" value="Na/solute_symporter"/>
</dbReference>
<feature type="transmembrane region" description="Helical" evidence="8">
    <location>
        <begin position="408"/>
        <end position="426"/>
    </location>
</feature>
<feature type="transmembrane region" description="Helical" evidence="8">
    <location>
        <begin position="305"/>
        <end position="334"/>
    </location>
</feature>
<dbReference type="RefSeq" id="WP_061169276.1">
    <property type="nucleotide sequence ID" value="NZ_FCOA02000014.1"/>
</dbReference>
<keyword evidence="5 8" id="KW-1133">Transmembrane helix</keyword>
<feature type="transmembrane region" description="Helical" evidence="8">
    <location>
        <begin position="147"/>
        <end position="173"/>
    </location>
</feature>
<dbReference type="STRING" id="1777140.AWB79_04119"/>
<evidence type="ECO:0000256" key="5">
    <source>
        <dbReference type="ARBA" id="ARBA00022989"/>
    </source>
</evidence>
<evidence type="ECO:0000256" key="1">
    <source>
        <dbReference type="ARBA" id="ARBA00004141"/>
    </source>
</evidence>
<evidence type="ECO:0000256" key="2">
    <source>
        <dbReference type="ARBA" id="ARBA00006434"/>
    </source>
</evidence>
<protein>
    <submittedName>
        <fullName evidence="9">Na+/solute symporter</fullName>
    </submittedName>
</protein>
<feature type="transmembrane region" description="Helical" evidence="8">
    <location>
        <begin position="261"/>
        <end position="285"/>
    </location>
</feature>
<feature type="transmembrane region" description="Helical" evidence="8">
    <location>
        <begin position="354"/>
        <end position="373"/>
    </location>
</feature>
<feature type="transmembrane region" description="Helical" evidence="8">
    <location>
        <begin position="6"/>
        <end position="26"/>
    </location>
</feature>
<evidence type="ECO:0000256" key="4">
    <source>
        <dbReference type="ARBA" id="ARBA00022692"/>
    </source>
</evidence>
<comment type="similarity">
    <text evidence="2 7">Belongs to the sodium:solute symporter (SSF) (TC 2.A.21) family.</text>
</comment>
<dbReference type="Gene3D" id="1.20.1730.10">
    <property type="entry name" value="Sodium/glucose cotransporter"/>
    <property type="match status" value="1"/>
</dbReference>
<dbReference type="Proteomes" id="UP000054851">
    <property type="component" value="Unassembled WGS sequence"/>
</dbReference>
<dbReference type="EMBL" id="FCOA02000014">
    <property type="protein sequence ID" value="SAK72749.1"/>
    <property type="molecule type" value="Genomic_DNA"/>
</dbReference>
<organism evidence="9 10">
    <name type="scientific">Caballeronia hypogeia</name>
    <dbReference type="NCBI Taxonomy" id="1777140"/>
    <lineage>
        <taxon>Bacteria</taxon>
        <taxon>Pseudomonadati</taxon>
        <taxon>Pseudomonadota</taxon>
        <taxon>Betaproteobacteria</taxon>
        <taxon>Burkholderiales</taxon>
        <taxon>Burkholderiaceae</taxon>
        <taxon>Caballeronia</taxon>
    </lineage>
</organism>
<dbReference type="CDD" id="cd10322">
    <property type="entry name" value="SLC5sbd"/>
    <property type="match status" value="1"/>
</dbReference>
<evidence type="ECO:0000256" key="7">
    <source>
        <dbReference type="RuleBase" id="RU362091"/>
    </source>
</evidence>
<evidence type="ECO:0000256" key="6">
    <source>
        <dbReference type="ARBA" id="ARBA00023136"/>
    </source>
</evidence>
<keyword evidence="3" id="KW-0813">Transport</keyword>
<feature type="transmembrane region" description="Helical" evidence="8">
    <location>
        <begin position="120"/>
        <end position="141"/>
    </location>
</feature>
<name>A0A158BRL9_9BURK</name>
<feature type="transmembrane region" description="Helical" evidence="8">
    <location>
        <begin position="227"/>
        <end position="249"/>
    </location>
</feature>
<evidence type="ECO:0000313" key="10">
    <source>
        <dbReference type="Proteomes" id="UP000054851"/>
    </source>
</evidence>